<dbReference type="Pfam" id="PF05935">
    <property type="entry name" value="Arylsulfotrans"/>
    <property type="match status" value="1"/>
</dbReference>
<feature type="signal peptide" evidence="1">
    <location>
        <begin position="1"/>
        <end position="18"/>
    </location>
</feature>
<protein>
    <submittedName>
        <fullName evidence="2">Uncharacterized protein</fullName>
    </submittedName>
</protein>
<keyword evidence="1" id="KW-0732">Signal</keyword>
<dbReference type="GO" id="GO:0004062">
    <property type="term" value="F:aryl sulfotransferase activity"/>
    <property type="evidence" value="ECO:0007669"/>
    <property type="project" value="InterPro"/>
</dbReference>
<organism evidence="2">
    <name type="scientific">Eutreptiella gymnastica</name>
    <dbReference type="NCBI Taxonomy" id="73025"/>
    <lineage>
        <taxon>Eukaryota</taxon>
        <taxon>Discoba</taxon>
        <taxon>Euglenozoa</taxon>
        <taxon>Euglenida</taxon>
        <taxon>Spirocuta</taxon>
        <taxon>Euglenophyceae</taxon>
        <taxon>Eutreptiales</taxon>
        <taxon>Eutreptiaceae</taxon>
        <taxon>Eutreptiella</taxon>
    </lineage>
</organism>
<name>A0A7S4G4W4_9EUGL</name>
<feature type="chain" id="PRO_5031159975" evidence="1">
    <location>
        <begin position="19"/>
        <end position="506"/>
    </location>
</feature>
<evidence type="ECO:0000256" key="1">
    <source>
        <dbReference type="SAM" id="SignalP"/>
    </source>
</evidence>
<dbReference type="AlphaFoldDB" id="A0A7S4G4W4"/>
<dbReference type="InterPro" id="IPR010262">
    <property type="entry name" value="Arylsulfotransferase_bact"/>
</dbReference>
<accession>A0A7S4G4W4</accession>
<dbReference type="SUPFAM" id="SSF101898">
    <property type="entry name" value="NHL repeat"/>
    <property type="match status" value="1"/>
</dbReference>
<proteinExistence type="predicted"/>
<evidence type="ECO:0000313" key="2">
    <source>
        <dbReference type="EMBL" id="CAE0825319.1"/>
    </source>
</evidence>
<sequence>MVWLVLSVLAEAATAGCGQELMKIRVFPRDLLLLQRKIDRVDFTHIDPDVFLMFGYQVITDKKITGATKGRHSFIVIVNATGDIVGASRWNMRLWTPKLLNCSTVYMLSTTTDTHEDYRSNARFTLWNAESDRMIRVPIRGATHDLHYDPGSQTLFWLKNLMLHNPCQFPNSVCPDKKLVAAAFKSDNILRCKINGQVVWKWDTVDRLLRQNVSFRTPFSFGDRCDTDFAHMNTVIYYAGQNVLYWNSRTLHSFFKLDVATGALLWSVGRYATLRMYDEAGREVPELFQNAHGLHPVSDTAFYIFDNLHKGNCGDYSRLLRIEVDEGDGTARITWVWAPNAAGCARLYRNYGGGSFHLPTGHVIGTFGDRPQHYIVGVSAEGRVEFQMGIKQAFVYDSIMFYRTPRIAQVEVHDTAVSFVVYDALYTVQASDAVAEVESTCEPFRRQKAVTVLPFWQPNAVVLECPATGGFVIRFVNSAGVAGTHQVHRDCDSTSQAFAEKGAAWT</sequence>
<gene>
    <name evidence="2" type="ORF">EGYM00163_LOCUS36565</name>
</gene>
<reference evidence="2" key="1">
    <citation type="submission" date="2021-01" db="EMBL/GenBank/DDBJ databases">
        <authorList>
            <person name="Corre E."/>
            <person name="Pelletier E."/>
            <person name="Niang G."/>
            <person name="Scheremetjew M."/>
            <person name="Finn R."/>
            <person name="Kale V."/>
            <person name="Holt S."/>
            <person name="Cochrane G."/>
            <person name="Meng A."/>
            <person name="Brown T."/>
            <person name="Cohen L."/>
        </authorList>
    </citation>
    <scope>NUCLEOTIDE SEQUENCE</scope>
    <source>
        <strain evidence="2">CCMP1594</strain>
    </source>
</reference>
<dbReference type="EMBL" id="HBJA01105832">
    <property type="protein sequence ID" value="CAE0825319.1"/>
    <property type="molecule type" value="Transcribed_RNA"/>
</dbReference>